<proteinExistence type="predicted"/>
<evidence type="ECO:0000313" key="2">
    <source>
        <dbReference type="Proteomes" id="UP001412067"/>
    </source>
</evidence>
<comment type="caution">
    <text evidence="1">The sequence shown here is derived from an EMBL/GenBank/DDBJ whole genome shotgun (WGS) entry which is preliminary data.</text>
</comment>
<reference evidence="1 2" key="1">
    <citation type="journal article" date="2022" name="Nat. Plants">
        <title>Genomes of leafy and leafless Platanthera orchids illuminate the evolution of mycoheterotrophy.</title>
        <authorList>
            <person name="Li M.H."/>
            <person name="Liu K.W."/>
            <person name="Li Z."/>
            <person name="Lu H.C."/>
            <person name="Ye Q.L."/>
            <person name="Zhang D."/>
            <person name="Wang J.Y."/>
            <person name="Li Y.F."/>
            <person name="Zhong Z.M."/>
            <person name="Liu X."/>
            <person name="Yu X."/>
            <person name="Liu D.K."/>
            <person name="Tu X.D."/>
            <person name="Liu B."/>
            <person name="Hao Y."/>
            <person name="Liao X.Y."/>
            <person name="Jiang Y.T."/>
            <person name="Sun W.H."/>
            <person name="Chen J."/>
            <person name="Chen Y.Q."/>
            <person name="Ai Y."/>
            <person name="Zhai J.W."/>
            <person name="Wu S.S."/>
            <person name="Zhou Z."/>
            <person name="Hsiao Y.Y."/>
            <person name="Wu W.L."/>
            <person name="Chen Y.Y."/>
            <person name="Lin Y.F."/>
            <person name="Hsu J.L."/>
            <person name="Li C.Y."/>
            <person name="Wang Z.W."/>
            <person name="Zhao X."/>
            <person name="Zhong W.Y."/>
            <person name="Ma X.K."/>
            <person name="Ma L."/>
            <person name="Huang J."/>
            <person name="Chen G.Z."/>
            <person name="Huang M.Z."/>
            <person name="Huang L."/>
            <person name="Peng D.H."/>
            <person name="Luo Y.B."/>
            <person name="Zou S.Q."/>
            <person name="Chen S.P."/>
            <person name="Lan S."/>
            <person name="Tsai W.C."/>
            <person name="Van de Peer Y."/>
            <person name="Liu Z.J."/>
        </authorList>
    </citation>
    <scope>NUCLEOTIDE SEQUENCE [LARGE SCALE GENOMIC DNA]</scope>
    <source>
        <strain evidence="1">Lor288</strain>
    </source>
</reference>
<dbReference type="PANTHER" id="PTHR36337:SF1">
    <property type="entry name" value="OBSCURIN-LIKE PROTEIN"/>
    <property type="match status" value="1"/>
</dbReference>
<keyword evidence="2" id="KW-1185">Reference proteome</keyword>
<evidence type="ECO:0000313" key="1">
    <source>
        <dbReference type="EMBL" id="KAK8946144.1"/>
    </source>
</evidence>
<protein>
    <submittedName>
        <fullName evidence="1">Uncharacterized protein</fullName>
    </submittedName>
</protein>
<dbReference type="Proteomes" id="UP001412067">
    <property type="component" value="Unassembled WGS sequence"/>
</dbReference>
<organism evidence="1 2">
    <name type="scientific">Platanthera guangdongensis</name>
    <dbReference type="NCBI Taxonomy" id="2320717"/>
    <lineage>
        <taxon>Eukaryota</taxon>
        <taxon>Viridiplantae</taxon>
        <taxon>Streptophyta</taxon>
        <taxon>Embryophyta</taxon>
        <taxon>Tracheophyta</taxon>
        <taxon>Spermatophyta</taxon>
        <taxon>Magnoliopsida</taxon>
        <taxon>Liliopsida</taxon>
        <taxon>Asparagales</taxon>
        <taxon>Orchidaceae</taxon>
        <taxon>Orchidoideae</taxon>
        <taxon>Orchideae</taxon>
        <taxon>Orchidinae</taxon>
        <taxon>Platanthera</taxon>
    </lineage>
</organism>
<dbReference type="EMBL" id="JBBWWR010000017">
    <property type="protein sequence ID" value="KAK8946144.1"/>
    <property type="molecule type" value="Genomic_DNA"/>
</dbReference>
<sequence>MHPKGSFCGTVGCGSSRCDSRGPPPWCDSKVFPYLLKRLAEFILQLPRDGKKAMLGELYVQRSLLHGPDPDLLGYVWSGGVNAVSQVFPYLLKRLAEFILQLPRDGKKAMLGELYVQVAESDDVTRKPLLVSWLHSLSYLCEISPLNNGVPMNGTCGQNQLSAL</sequence>
<gene>
    <name evidence="1" type="ORF">KSP40_PGU007905</name>
</gene>
<accession>A0ABR2LPW8</accession>
<name>A0ABR2LPW8_9ASPA</name>
<dbReference type="PANTHER" id="PTHR36337">
    <property type="entry name" value="OBSCURIN-LIKE PROTEIN"/>
    <property type="match status" value="1"/>
</dbReference>